<organism evidence="1 2">
    <name type="scientific">Glossina pallidipes</name>
    <name type="common">Tsetse fly</name>
    <dbReference type="NCBI Taxonomy" id="7398"/>
    <lineage>
        <taxon>Eukaryota</taxon>
        <taxon>Metazoa</taxon>
        <taxon>Ecdysozoa</taxon>
        <taxon>Arthropoda</taxon>
        <taxon>Hexapoda</taxon>
        <taxon>Insecta</taxon>
        <taxon>Pterygota</taxon>
        <taxon>Neoptera</taxon>
        <taxon>Endopterygota</taxon>
        <taxon>Diptera</taxon>
        <taxon>Brachycera</taxon>
        <taxon>Muscomorpha</taxon>
        <taxon>Hippoboscoidea</taxon>
        <taxon>Glossinidae</taxon>
        <taxon>Glossina</taxon>
    </lineage>
</organism>
<dbReference type="AlphaFoldDB" id="A0A1A9ZAK9"/>
<sequence length="177" mass="20047">MRLIVMCVRNMAGGFKMQILGHLISIGFDLTPITFNNVYTKHVNIALILNNLLKAKRLWGENDKAYETDLLTITYNSYTGKFKHVIDFSATDNKHERVLLHVHMSRHRSNEANSAAPPESVLGPVLYDLLVNTLTQVVQVKGNIYFGDDIFNSLSSSQWTADSFKARTNKCLVEFII</sequence>
<keyword evidence="2" id="KW-1185">Reference proteome</keyword>
<evidence type="ECO:0000313" key="2">
    <source>
        <dbReference type="Proteomes" id="UP000092445"/>
    </source>
</evidence>
<proteinExistence type="predicted"/>
<evidence type="ECO:0000313" key="1">
    <source>
        <dbReference type="EnsemblMetazoa" id="GPAI008759-PA"/>
    </source>
</evidence>
<accession>A0A1A9ZAK9</accession>
<dbReference type="VEuPathDB" id="VectorBase:GPAI008759"/>
<reference evidence="1" key="2">
    <citation type="submission" date="2020-05" db="UniProtKB">
        <authorList>
            <consortium name="EnsemblMetazoa"/>
        </authorList>
    </citation>
    <scope>IDENTIFICATION</scope>
    <source>
        <strain evidence="1">IAEA</strain>
    </source>
</reference>
<dbReference type="EnsemblMetazoa" id="GPAI008759-RA">
    <property type="protein sequence ID" value="GPAI008759-PA"/>
    <property type="gene ID" value="GPAI008759"/>
</dbReference>
<protein>
    <submittedName>
        <fullName evidence="1">Uncharacterized protein</fullName>
    </submittedName>
</protein>
<dbReference type="Proteomes" id="UP000092445">
    <property type="component" value="Unassembled WGS sequence"/>
</dbReference>
<reference evidence="2" key="1">
    <citation type="submission" date="2014-03" db="EMBL/GenBank/DDBJ databases">
        <authorList>
            <person name="Aksoy S."/>
            <person name="Warren W."/>
            <person name="Wilson R.K."/>
        </authorList>
    </citation>
    <scope>NUCLEOTIDE SEQUENCE [LARGE SCALE GENOMIC DNA]</scope>
    <source>
        <strain evidence="2">IAEA</strain>
    </source>
</reference>
<name>A0A1A9ZAK9_GLOPL</name>